<sequence length="21" mass="2318">MSGVQSRGLYKYMQTALISLA</sequence>
<name>A0A0E9U6T2_ANGAN</name>
<evidence type="ECO:0000313" key="1">
    <source>
        <dbReference type="EMBL" id="JAH61624.1"/>
    </source>
</evidence>
<protein>
    <submittedName>
        <fullName evidence="1">Uncharacterized protein</fullName>
    </submittedName>
</protein>
<dbReference type="AlphaFoldDB" id="A0A0E9U6T2"/>
<organism evidence="1">
    <name type="scientific">Anguilla anguilla</name>
    <name type="common">European freshwater eel</name>
    <name type="synonym">Muraena anguilla</name>
    <dbReference type="NCBI Taxonomy" id="7936"/>
    <lineage>
        <taxon>Eukaryota</taxon>
        <taxon>Metazoa</taxon>
        <taxon>Chordata</taxon>
        <taxon>Craniata</taxon>
        <taxon>Vertebrata</taxon>
        <taxon>Euteleostomi</taxon>
        <taxon>Actinopterygii</taxon>
        <taxon>Neopterygii</taxon>
        <taxon>Teleostei</taxon>
        <taxon>Anguilliformes</taxon>
        <taxon>Anguillidae</taxon>
        <taxon>Anguilla</taxon>
    </lineage>
</organism>
<proteinExistence type="predicted"/>
<reference evidence="1" key="1">
    <citation type="submission" date="2014-11" db="EMBL/GenBank/DDBJ databases">
        <authorList>
            <person name="Amaro Gonzalez C."/>
        </authorList>
    </citation>
    <scope>NUCLEOTIDE SEQUENCE</scope>
</reference>
<dbReference type="EMBL" id="GBXM01046953">
    <property type="protein sequence ID" value="JAH61624.1"/>
    <property type="molecule type" value="Transcribed_RNA"/>
</dbReference>
<reference evidence="1" key="2">
    <citation type="journal article" date="2015" name="Fish Shellfish Immunol.">
        <title>Early steps in the European eel (Anguilla anguilla)-Vibrio vulnificus interaction in the gills: Role of the RtxA13 toxin.</title>
        <authorList>
            <person name="Callol A."/>
            <person name="Pajuelo D."/>
            <person name="Ebbesson L."/>
            <person name="Teles M."/>
            <person name="MacKenzie S."/>
            <person name="Amaro C."/>
        </authorList>
    </citation>
    <scope>NUCLEOTIDE SEQUENCE</scope>
</reference>
<accession>A0A0E9U6T2</accession>